<evidence type="ECO:0000313" key="11">
    <source>
        <dbReference type="Proteomes" id="UP001627154"/>
    </source>
</evidence>
<dbReference type="EMBL" id="JBJJXI010000088">
    <property type="protein sequence ID" value="KAL3394801.1"/>
    <property type="molecule type" value="Genomic_DNA"/>
</dbReference>
<feature type="compositionally biased region" description="Polar residues" evidence="8">
    <location>
        <begin position="175"/>
        <end position="190"/>
    </location>
</feature>
<dbReference type="Proteomes" id="UP001627154">
    <property type="component" value="Unassembled WGS sequence"/>
</dbReference>
<feature type="domain" description="C2H2-type" evidence="9">
    <location>
        <begin position="619"/>
        <end position="649"/>
    </location>
</feature>
<dbReference type="AlphaFoldDB" id="A0ABD2WNT3"/>
<feature type="region of interest" description="Disordered" evidence="8">
    <location>
        <begin position="158"/>
        <end position="232"/>
    </location>
</feature>
<feature type="compositionally biased region" description="Basic and acidic residues" evidence="8">
    <location>
        <begin position="211"/>
        <end position="224"/>
    </location>
</feature>
<evidence type="ECO:0000256" key="4">
    <source>
        <dbReference type="ARBA" id="ARBA00022833"/>
    </source>
</evidence>
<gene>
    <name evidence="10" type="ORF">TKK_011078</name>
</gene>
<protein>
    <recommendedName>
        <fullName evidence="9">C2H2-type domain-containing protein</fullName>
    </recommendedName>
</protein>
<evidence type="ECO:0000256" key="6">
    <source>
        <dbReference type="ARBA" id="ARBA00023163"/>
    </source>
</evidence>
<feature type="domain" description="C2H2-type" evidence="9">
    <location>
        <begin position="506"/>
        <end position="535"/>
    </location>
</feature>
<evidence type="ECO:0000256" key="8">
    <source>
        <dbReference type="SAM" id="MobiDB-lite"/>
    </source>
</evidence>
<dbReference type="SMART" id="SM00355">
    <property type="entry name" value="ZnF_C2H2"/>
    <property type="match status" value="10"/>
</dbReference>
<evidence type="ECO:0000256" key="1">
    <source>
        <dbReference type="ARBA" id="ARBA00022723"/>
    </source>
</evidence>
<dbReference type="Pfam" id="PF00096">
    <property type="entry name" value="zf-C2H2"/>
    <property type="match status" value="3"/>
</dbReference>
<feature type="domain" description="C2H2-type" evidence="9">
    <location>
        <begin position="319"/>
        <end position="348"/>
    </location>
</feature>
<dbReference type="GO" id="GO:0006357">
    <property type="term" value="P:regulation of transcription by RNA polymerase II"/>
    <property type="evidence" value="ECO:0007669"/>
    <property type="project" value="UniProtKB-ARBA"/>
</dbReference>
<keyword evidence="4" id="KW-0862">Zinc</keyword>
<reference evidence="10 11" key="1">
    <citation type="journal article" date="2024" name="bioRxiv">
        <title>A reference genome for Trichogramma kaykai: A tiny desert-dwelling parasitoid wasp with competing sex-ratio distorters.</title>
        <authorList>
            <person name="Culotta J."/>
            <person name="Lindsey A.R."/>
        </authorList>
    </citation>
    <scope>NUCLEOTIDE SEQUENCE [LARGE SCALE GENOMIC DNA]</scope>
    <source>
        <strain evidence="10 11">KSX58</strain>
    </source>
</reference>
<keyword evidence="6" id="KW-0804">Transcription</keyword>
<feature type="domain" description="C2H2-type" evidence="9">
    <location>
        <begin position="476"/>
        <end position="505"/>
    </location>
</feature>
<sequence>MSIELMNIRKRGRVFTDKVNESVDVAKKRKINDVADIPVISCHNEVYPQVLDDVENWLKNPEPKCSSELNVKDVVQVSMEKFLNELYPELVQNPAEPISIEYEDNEYNYLEEEKHKRPFEQQYKPNLDKTLVGVENTNRSIIKSPRLDLQSIQKTSNHTINITHNRRSKIENQKNNKLSHASSVNVGSKQLKSKIDSRSKSKLQPKRIKKPTSEKKKSLIKDHQNISVTKSSKEDHSLVLKFAVGQEKTKNNTINKPTKTVTSQSNKIPIAAIDSAVKKVHKMSGLVNQEDIIDEALLSVGITDEILKHKKDYENIKLWYCHKNFCGKEFYKLCQLKSHLLEHYEIKPFKCNYQGCSSSFYLAHKLYRHQKIHKPSTKKKFVCTIDNCNRSFTTYSILKTHEKSHLRPYAFSCNMPGCTEQFQLARDLRKHTKEFHSKDKTEAMFTCDTKNCGKKFGTIGAYKAHCITHSYSKSDLTCSWPKCGKEFKQPCKLRAHMKIHNKEKNYVCNFEGCNKSFITSNKLNRHKASHTQERTFFCSIQDCGKAYIRKDHLKDHERNHEKDPLFTCEICSLAFLANDKLQDHIKIHNNHCNETALQENEKGNQVRIQKKPSTTQKKYECAYKNCGKRYKLKKTLRVHIKLKHSDSESSSDLNNESDTPNVIIAHVLENNSNINVNSSLGDVIHVSLEDGSEPLTPTKDSANKGSARTELTRSIIQNMKSRSNNVTVGKPSNMIDIEFSSLPISEHAESNSSPVSFEVDADT</sequence>
<evidence type="ECO:0000256" key="2">
    <source>
        <dbReference type="ARBA" id="ARBA00022737"/>
    </source>
</evidence>
<keyword evidence="11" id="KW-1185">Reference proteome</keyword>
<dbReference type="Gene3D" id="3.30.160.60">
    <property type="entry name" value="Classic Zinc Finger"/>
    <property type="match status" value="6"/>
</dbReference>
<dbReference type="InterPro" id="IPR013087">
    <property type="entry name" value="Znf_C2H2_type"/>
</dbReference>
<evidence type="ECO:0000256" key="3">
    <source>
        <dbReference type="ARBA" id="ARBA00022771"/>
    </source>
</evidence>
<evidence type="ECO:0000256" key="5">
    <source>
        <dbReference type="ARBA" id="ARBA00023015"/>
    </source>
</evidence>
<evidence type="ECO:0000259" key="9">
    <source>
        <dbReference type="PROSITE" id="PS50157"/>
    </source>
</evidence>
<feature type="domain" description="C2H2-type" evidence="9">
    <location>
        <begin position="349"/>
        <end position="378"/>
    </location>
</feature>
<keyword evidence="3 7" id="KW-0863">Zinc-finger</keyword>
<dbReference type="PANTHER" id="PTHR14003:SF19">
    <property type="entry name" value="YY2 TRANSCRIPTION FACTOR"/>
    <property type="match status" value="1"/>
</dbReference>
<dbReference type="GO" id="GO:0008270">
    <property type="term" value="F:zinc ion binding"/>
    <property type="evidence" value="ECO:0007669"/>
    <property type="project" value="UniProtKB-KW"/>
</dbReference>
<evidence type="ECO:0000313" key="10">
    <source>
        <dbReference type="EMBL" id="KAL3394801.1"/>
    </source>
</evidence>
<dbReference type="PANTHER" id="PTHR14003">
    <property type="entry name" value="TRANSCRIPTIONAL REPRESSOR PROTEIN YY"/>
    <property type="match status" value="1"/>
</dbReference>
<dbReference type="FunFam" id="3.30.160.60:FF:000032">
    <property type="entry name" value="Krueppel-like factor 4"/>
    <property type="match status" value="1"/>
</dbReference>
<evidence type="ECO:0000256" key="7">
    <source>
        <dbReference type="PROSITE-ProRule" id="PRU00042"/>
    </source>
</evidence>
<proteinExistence type="predicted"/>
<dbReference type="PROSITE" id="PS50157">
    <property type="entry name" value="ZINC_FINGER_C2H2_2"/>
    <property type="match status" value="10"/>
</dbReference>
<feature type="domain" description="C2H2-type" evidence="9">
    <location>
        <begin position="566"/>
        <end position="593"/>
    </location>
</feature>
<feature type="compositionally biased region" description="Basic residues" evidence="8">
    <location>
        <begin position="200"/>
        <end position="210"/>
    </location>
</feature>
<accession>A0ABD2WNT3</accession>
<keyword evidence="2" id="KW-0677">Repeat</keyword>
<feature type="domain" description="C2H2-type" evidence="9">
    <location>
        <begin position="536"/>
        <end position="565"/>
    </location>
</feature>
<dbReference type="PROSITE" id="PS00028">
    <property type="entry name" value="ZINC_FINGER_C2H2_1"/>
    <property type="match status" value="10"/>
</dbReference>
<feature type="domain" description="C2H2-type" evidence="9">
    <location>
        <begin position="381"/>
        <end position="410"/>
    </location>
</feature>
<comment type="caution">
    <text evidence="10">The sequence shown here is derived from an EMBL/GenBank/DDBJ whole genome shotgun (WGS) entry which is preliminary data.</text>
</comment>
<feature type="region of interest" description="Disordered" evidence="8">
    <location>
        <begin position="690"/>
        <end position="709"/>
    </location>
</feature>
<keyword evidence="5" id="KW-0805">Transcription regulation</keyword>
<dbReference type="SUPFAM" id="SSF57667">
    <property type="entry name" value="beta-beta-alpha zinc fingers"/>
    <property type="match status" value="6"/>
</dbReference>
<dbReference type="InterPro" id="IPR036236">
    <property type="entry name" value="Znf_C2H2_sf"/>
</dbReference>
<feature type="domain" description="C2H2-type" evidence="9">
    <location>
        <begin position="411"/>
        <end position="441"/>
    </location>
</feature>
<name>A0ABD2WNT3_9HYME</name>
<organism evidence="10 11">
    <name type="scientific">Trichogramma kaykai</name>
    <dbReference type="NCBI Taxonomy" id="54128"/>
    <lineage>
        <taxon>Eukaryota</taxon>
        <taxon>Metazoa</taxon>
        <taxon>Ecdysozoa</taxon>
        <taxon>Arthropoda</taxon>
        <taxon>Hexapoda</taxon>
        <taxon>Insecta</taxon>
        <taxon>Pterygota</taxon>
        <taxon>Neoptera</taxon>
        <taxon>Endopterygota</taxon>
        <taxon>Hymenoptera</taxon>
        <taxon>Apocrita</taxon>
        <taxon>Proctotrupomorpha</taxon>
        <taxon>Chalcidoidea</taxon>
        <taxon>Trichogrammatidae</taxon>
        <taxon>Trichogramma</taxon>
    </lineage>
</organism>
<keyword evidence="1" id="KW-0479">Metal-binding</keyword>
<feature type="domain" description="C2H2-type" evidence="9">
    <location>
        <begin position="445"/>
        <end position="474"/>
    </location>
</feature>